<feature type="transmembrane region" description="Helical" evidence="1">
    <location>
        <begin position="94"/>
        <end position="116"/>
    </location>
</feature>
<keyword evidence="1" id="KW-0472">Membrane</keyword>
<keyword evidence="1" id="KW-1133">Transmembrane helix</keyword>
<proteinExistence type="predicted"/>
<dbReference type="AlphaFoldDB" id="A0A1B7TCV1"/>
<dbReference type="OrthoDB" id="3972635at2759"/>
<sequence length="322" mass="38518">MISSFENIKKQLQKQFKPQAYYKNLIISDQNYFNEYVECVQIDEKNAEQVFDQEENLKEKIFNLVCSIMIKKRDSLLIEIKKQFNFKSFIKKSIVMFILISTMNFFFFVFTYLFVYREAGFQEEFQEELKYNLKLCVFLIVVDFISYEIVSRRIEKKFKKNSYELYDNDIREYYDTKGESVFGNNFFLSDDINSSNGINNDFKIQIFKDKMSNQLNSVSIVKPLIERDDKIIMSIGFMGTLTDSKLMYTIFDKMIDNIIFDYELLKEACVDKKVELEFISRGIDNDLLNFLIKCKGFKNETQVTNSYKNFKGFNKFRYIKKT</sequence>
<keyword evidence="1" id="KW-0812">Transmembrane</keyword>
<keyword evidence="3" id="KW-1185">Reference proteome</keyword>
<evidence type="ECO:0000313" key="3">
    <source>
        <dbReference type="Proteomes" id="UP000092321"/>
    </source>
</evidence>
<evidence type="ECO:0000313" key="2">
    <source>
        <dbReference type="EMBL" id="OBA26579.1"/>
    </source>
</evidence>
<feature type="transmembrane region" description="Helical" evidence="1">
    <location>
        <begin position="131"/>
        <end position="150"/>
    </location>
</feature>
<evidence type="ECO:0000256" key="1">
    <source>
        <dbReference type="SAM" id="Phobius"/>
    </source>
</evidence>
<protein>
    <submittedName>
        <fullName evidence="2">Uncharacterized protein</fullName>
    </submittedName>
</protein>
<dbReference type="EMBL" id="LXPE01000016">
    <property type="protein sequence ID" value="OBA26579.1"/>
    <property type="molecule type" value="Genomic_DNA"/>
</dbReference>
<comment type="caution">
    <text evidence="2">The sequence shown here is derived from an EMBL/GenBank/DDBJ whole genome shotgun (WGS) entry which is preliminary data.</text>
</comment>
<dbReference type="Proteomes" id="UP000092321">
    <property type="component" value="Unassembled WGS sequence"/>
</dbReference>
<gene>
    <name evidence="2" type="ORF">HANVADRAFT_53042</name>
</gene>
<name>A0A1B7TCV1_9ASCO</name>
<reference evidence="3" key="1">
    <citation type="journal article" date="2016" name="Proc. Natl. Acad. Sci. U.S.A.">
        <title>Comparative genomics of biotechnologically important yeasts.</title>
        <authorList>
            <person name="Riley R."/>
            <person name="Haridas S."/>
            <person name="Wolfe K.H."/>
            <person name="Lopes M.R."/>
            <person name="Hittinger C.T."/>
            <person name="Goeker M."/>
            <person name="Salamov A.A."/>
            <person name="Wisecaver J.H."/>
            <person name="Long T.M."/>
            <person name="Calvey C.H."/>
            <person name="Aerts A.L."/>
            <person name="Barry K.W."/>
            <person name="Choi C."/>
            <person name="Clum A."/>
            <person name="Coughlan A.Y."/>
            <person name="Deshpande S."/>
            <person name="Douglass A.P."/>
            <person name="Hanson S.J."/>
            <person name="Klenk H.-P."/>
            <person name="LaButti K.M."/>
            <person name="Lapidus A."/>
            <person name="Lindquist E.A."/>
            <person name="Lipzen A.M."/>
            <person name="Meier-Kolthoff J.P."/>
            <person name="Ohm R.A."/>
            <person name="Otillar R.P."/>
            <person name="Pangilinan J.L."/>
            <person name="Peng Y."/>
            <person name="Rokas A."/>
            <person name="Rosa C.A."/>
            <person name="Scheuner C."/>
            <person name="Sibirny A.A."/>
            <person name="Slot J.C."/>
            <person name="Stielow J.B."/>
            <person name="Sun H."/>
            <person name="Kurtzman C.P."/>
            <person name="Blackwell M."/>
            <person name="Grigoriev I.V."/>
            <person name="Jeffries T.W."/>
        </authorList>
    </citation>
    <scope>NUCLEOTIDE SEQUENCE [LARGE SCALE GENOMIC DNA]</scope>
    <source>
        <strain evidence="3">NRRL Y-1626</strain>
    </source>
</reference>
<accession>A0A1B7TCV1</accession>
<organism evidence="2 3">
    <name type="scientific">Hanseniaspora valbyensis NRRL Y-1626</name>
    <dbReference type="NCBI Taxonomy" id="766949"/>
    <lineage>
        <taxon>Eukaryota</taxon>
        <taxon>Fungi</taxon>
        <taxon>Dikarya</taxon>
        <taxon>Ascomycota</taxon>
        <taxon>Saccharomycotina</taxon>
        <taxon>Saccharomycetes</taxon>
        <taxon>Saccharomycodales</taxon>
        <taxon>Saccharomycodaceae</taxon>
        <taxon>Hanseniaspora</taxon>
    </lineage>
</organism>